<dbReference type="Proteomes" id="UP000019147">
    <property type="component" value="Chromosome"/>
</dbReference>
<protein>
    <submittedName>
        <fullName evidence="4">Uncharacterized protein</fullName>
    </submittedName>
</protein>
<keyword evidence="3" id="KW-0812">Transmembrane</keyword>
<sequence length="507" mass="57698">MSSWLAQSTEILLNQMPSAPSCPEPCANTSGIKYSITLAKDTTMLPPAQFLIPIRKIANTYHSSLMKINKQLFPATTREKILNFGSSINSQLPKKSNASASSPWHLFSQNNSSQESRLVLLQELIMPNLKEQHEAQSSQSKDSLPTPTRPTEKQVNHSKKLIPKEITLNKGKPQEEYTKEKIQSKRYAQLKENNELQKQKEEKLSLKFFQEKYSKGLSQDEHSRKQQHQECFFKKIQKRKKERASAIVPIITPPSIGVFTLSYLLTKQGILSDFAAYASYKDSIEYTQKELNATHEERIKHIKQSIEREKQEARWGTLLQIVEWISPWISVCIGIVAVTSGGGVFSSLALISGLIILAITLVDQLNGWERLERFLPGQNKKLKHSILHTVKISLYIIATILSLAALRIERLGFSPIIEGAMRGISPALEGALGTIRGAMLWIRARLFKVKARLSQLELTIEILNIERDSYMESNQELLENLHDSFENLSRVLQLCREMDRIFLESFR</sequence>
<dbReference type="GeneID" id="81477793"/>
<evidence type="ECO:0000313" key="4">
    <source>
        <dbReference type="EMBL" id="ANG65819.1"/>
    </source>
</evidence>
<dbReference type="EMBL" id="CP015840">
    <property type="protein sequence ID" value="ANG65819.1"/>
    <property type="molecule type" value="Genomic_DNA"/>
</dbReference>
<proteinExistence type="predicted"/>
<dbReference type="STRING" id="1143323.M787_000555"/>
<keyword evidence="3" id="KW-0472">Membrane</keyword>
<feature type="coiled-coil region" evidence="1">
    <location>
        <begin position="453"/>
        <end position="480"/>
    </location>
</feature>
<dbReference type="KEGG" id="cgz:M787_000555"/>
<evidence type="ECO:0000256" key="1">
    <source>
        <dbReference type="SAM" id="Coils"/>
    </source>
</evidence>
<accession>A0A173DY22</accession>
<evidence type="ECO:0000256" key="3">
    <source>
        <dbReference type="SAM" id="Phobius"/>
    </source>
</evidence>
<dbReference type="OrthoDB" id="19158at2"/>
<evidence type="ECO:0000256" key="2">
    <source>
        <dbReference type="SAM" id="MobiDB-lite"/>
    </source>
</evidence>
<feature type="transmembrane region" description="Helical" evidence="3">
    <location>
        <begin position="246"/>
        <end position="265"/>
    </location>
</feature>
<dbReference type="AlphaFoldDB" id="A0A173DY22"/>
<evidence type="ECO:0000313" key="5">
    <source>
        <dbReference type="Proteomes" id="UP000019147"/>
    </source>
</evidence>
<feature type="transmembrane region" description="Helical" evidence="3">
    <location>
        <begin position="318"/>
        <end position="338"/>
    </location>
</feature>
<keyword evidence="3" id="KW-1133">Transmembrane helix</keyword>
<reference evidence="4 5" key="1">
    <citation type="journal article" date="2014" name="Syst. Appl. Microbiol.">
        <title>Evidence for the existence of two new members of the family Chlamydiaceae and proposal of Chlamydia avium sp. nov. and Chlamydia gallinacea sp. nov.</title>
        <authorList>
            <person name="Sachse K."/>
            <person name="Laroucau K."/>
            <person name="Riege K."/>
            <person name="Wehner S."/>
            <person name="Dilcher M."/>
            <person name="Creasy H.H."/>
            <person name="Weidmann M."/>
            <person name="Myers G."/>
            <person name="Vorimore F."/>
            <person name="Vicari N."/>
            <person name="Magnino S."/>
            <person name="Liebler-Tenorio E."/>
            <person name="Ruettger A."/>
            <person name="Bavoil P.M."/>
            <person name="Hufert F.T."/>
            <person name="Rossello-Mora R."/>
            <person name="Marz M."/>
        </authorList>
    </citation>
    <scope>NUCLEOTIDE SEQUENCE [LARGE SCALE GENOMIC DNA]</scope>
    <source>
        <strain evidence="4 5">08-1274/3</strain>
    </source>
</reference>
<feature type="compositionally biased region" description="Polar residues" evidence="2">
    <location>
        <begin position="135"/>
        <end position="146"/>
    </location>
</feature>
<gene>
    <name evidence="4" type="ORF">M787_000555</name>
</gene>
<feature type="transmembrane region" description="Helical" evidence="3">
    <location>
        <begin position="344"/>
        <end position="365"/>
    </location>
</feature>
<keyword evidence="1" id="KW-0175">Coiled coil</keyword>
<dbReference type="RefSeq" id="WP_021828523.1">
    <property type="nucleotide sequence ID" value="NZ_CP015840.1"/>
</dbReference>
<feature type="transmembrane region" description="Helical" evidence="3">
    <location>
        <begin position="386"/>
        <end position="408"/>
    </location>
</feature>
<feature type="region of interest" description="Disordered" evidence="2">
    <location>
        <begin position="131"/>
        <end position="179"/>
    </location>
</feature>
<organism evidence="4 5">
    <name type="scientific">Chlamydia gallinacea 08-1274/3</name>
    <dbReference type="NCBI Taxonomy" id="1143323"/>
    <lineage>
        <taxon>Bacteria</taxon>
        <taxon>Pseudomonadati</taxon>
        <taxon>Chlamydiota</taxon>
        <taxon>Chlamydiia</taxon>
        <taxon>Chlamydiales</taxon>
        <taxon>Chlamydiaceae</taxon>
        <taxon>Chlamydia/Chlamydophila group</taxon>
        <taxon>Chlamydia</taxon>
    </lineage>
</organism>
<name>A0A173DY22_9CHLA</name>